<evidence type="ECO:0000313" key="2">
    <source>
        <dbReference type="Proteomes" id="UP001161247"/>
    </source>
</evidence>
<dbReference type="EMBL" id="OX459126">
    <property type="protein sequence ID" value="CAI9118445.1"/>
    <property type="molecule type" value="Genomic_DNA"/>
</dbReference>
<dbReference type="InterPro" id="IPR046960">
    <property type="entry name" value="PPR_At4g14850-like_plant"/>
</dbReference>
<dbReference type="GO" id="GO:0003723">
    <property type="term" value="F:RNA binding"/>
    <property type="evidence" value="ECO:0007669"/>
    <property type="project" value="InterPro"/>
</dbReference>
<gene>
    <name evidence="1" type="ORF">OLC1_LOCUS24315</name>
</gene>
<dbReference type="Gene3D" id="1.25.40.10">
    <property type="entry name" value="Tetratricopeptide repeat domain"/>
    <property type="match status" value="1"/>
</dbReference>
<dbReference type="PANTHER" id="PTHR47926:SF347">
    <property type="entry name" value="PENTATRICOPEPTIDE REPEAT-CONTAINING PROTEIN"/>
    <property type="match status" value="1"/>
</dbReference>
<reference evidence="1" key="1">
    <citation type="submission" date="2023-03" db="EMBL/GenBank/DDBJ databases">
        <authorList>
            <person name="Julca I."/>
        </authorList>
    </citation>
    <scope>NUCLEOTIDE SEQUENCE</scope>
</reference>
<protein>
    <submittedName>
        <fullName evidence="1">OLC1v1020017C1</fullName>
    </submittedName>
</protein>
<name>A0AAV1EFB9_OLDCO</name>
<proteinExistence type="predicted"/>
<dbReference type="AlphaFoldDB" id="A0AAV1EFB9"/>
<sequence>MGNDIENDSCNQSSLVHLYASCASTSTVRWYSGAGLIEAARSVFDRMAKKCLICWSAMIADSAMTDQPQEAIKLCDLDQAKQIHGYNIVQNGFGETVPRNNALIIGVLYVCSHVPVVEEGRKIFNSMVNEYKITPKLCL</sequence>
<dbReference type="GO" id="GO:0009451">
    <property type="term" value="P:RNA modification"/>
    <property type="evidence" value="ECO:0007669"/>
    <property type="project" value="InterPro"/>
</dbReference>
<evidence type="ECO:0000313" key="1">
    <source>
        <dbReference type="EMBL" id="CAI9118445.1"/>
    </source>
</evidence>
<dbReference type="InterPro" id="IPR011990">
    <property type="entry name" value="TPR-like_helical_dom_sf"/>
</dbReference>
<keyword evidence="2" id="KW-1185">Reference proteome</keyword>
<accession>A0AAV1EFB9</accession>
<dbReference type="Proteomes" id="UP001161247">
    <property type="component" value="Chromosome 9"/>
</dbReference>
<dbReference type="PANTHER" id="PTHR47926">
    <property type="entry name" value="PENTATRICOPEPTIDE REPEAT-CONTAINING PROTEIN"/>
    <property type="match status" value="1"/>
</dbReference>
<organism evidence="1 2">
    <name type="scientific">Oldenlandia corymbosa var. corymbosa</name>
    <dbReference type="NCBI Taxonomy" id="529605"/>
    <lineage>
        <taxon>Eukaryota</taxon>
        <taxon>Viridiplantae</taxon>
        <taxon>Streptophyta</taxon>
        <taxon>Embryophyta</taxon>
        <taxon>Tracheophyta</taxon>
        <taxon>Spermatophyta</taxon>
        <taxon>Magnoliopsida</taxon>
        <taxon>eudicotyledons</taxon>
        <taxon>Gunneridae</taxon>
        <taxon>Pentapetalae</taxon>
        <taxon>asterids</taxon>
        <taxon>lamiids</taxon>
        <taxon>Gentianales</taxon>
        <taxon>Rubiaceae</taxon>
        <taxon>Rubioideae</taxon>
        <taxon>Spermacoceae</taxon>
        <taxon>Hedyotis-Oldenlandia complex</taxon>
        <taxon>Oldenlandia</taxon>
    </lineage>
</organism>